<organism evidence="1 2">
    <name type="scientific">Micromonospora gifhornensis</name>
    <dbReference type="NCBI Taxonomy" id="84594"/>
    <lineage>
        <taxon>Bacteria</taxon>
        <taxon>Bacillati</taxon>
        <taxon>Actinomycetota</taxon>
        <taxon>Actinomycetes</taxon>
        <taxon>Micromonosporales</taxon>
        <taxon>Micromonosporaceae</taxon>
        <taxon>Micromonospora</taxon>
    </lineage>
</organism>
<proteinExistence type="predicted"/>
<reference evidence="1 2" key="1">
    <citation type="submission" date="2021-01" db="EMBL/GenBank/DDBJ databases">
        <title>Whole genome shotgun sequence of Verrucosispora gifhornensis NBRC 16317.</title>
        <authorList>
            <person name="Komaki H."/>
            <person name="Tamura T."/>
        </authorList>
    </citation>
    <scope>NUCLEOTIDE SEQUENCE [LARGE SCALE GENOMIC DNA]</scope>
    <source>
        <strain evidence="1 2">NBRC 16317</strain>
    </source>
</reference>
<name>A0ABQ4IBR6_9ACTN</name>
<dbReference type="EMBL" id="BOPA01000015">
    <property type="protein sequence ID" value="GIJ15358.1"/>
    <property type="molecule type" value="Genomic_DNA"/>
</dbReference>
<evidence type="ECO:0000313" key="1">
    <source>
        <dbReference type="EMBL" id="GIJ15358.1"/>
    </source>
</evidence>
<gene>
    <name evidence="1" type="ORF">Vgi01_20420</name>
</gene>
<sequence>MSDSPDEQALWLQRAFDEHRRELHVHCYRLAGNVTDADDLLRIENGKIVESNAFIGARHVAAFGMPATLEPDAGAE</sequence>
<dbReference type="Proteomes" id="UP000647860">
    <property type="component" value="Unassembled WGS sequence"/>
</dbReference>
<dbReference type="RefSeq" id="WP_239088881.1">
    <property type="nucleotide sequence ID" value="NZ_BAAAGZ010000064.1"/>
</dbReference>
<keyword evidence="2" id="KW-1185">Reference proteome</keyword>
<comment type="caution">
    <text evidence="1">The sequence shown here is derived from an EMBL/GenBank/DDBJ whole genome shotgun (WGS) entry which is preliminary data.</text>
</comment>
<protein>
    <submittedName>
        <fullName evidence="1">Uncharacterized protein</fullName>
    </submittedName>
</protein>
<accession>A0ABQ4IBR6</accession>
<evidence type="ECO:0000313" key="2">
    <source>
        <dbReference type="Proteomes" id="UP000647860"/>
    </source>
</evidence>